<dbReference type="EMBL" id="UINC01106203">
    <property type="protein sequence ID" value="SVC70703.1"/>
    <property type="molecule type" value="Genomic_DNA"/>
</dbReference>
<evidence type="ECO:0000313" key="1">
    <source>
        <dbReference type="EMBL" id="SVC70703.1"/>
    </source>
</evidence>
<sequence>MKKLFPIFLLPIFVFIACGEEEEDNLAECNDLISTLNSAQETWVAVEADYILTGEYVDGARGLCDAYFDGIIVLIEADCPNDLGDYDGWTVAEVEAEKENECDM</sequence>
<protein>
    <submittedName>
        <fullName evidence="1">Uncharacterized protein</fullName>
    </submittedName>
</protein>
<reference evidence="1" key="1">
    <citation type="submission" date="2018-05" db="EMBL/GenBank/DDBJ databases">
        <authorList>
            <person name="Lanie J.A."/>
            <person name="Ng W.-L."/>
            <person name="Kazmierczak K.M."/>
            <person name="Andrzejewski T.M."/>
            <person name="Davidsen T.M."/>
            <person name="Wayne K.J."/>
            <person name="Tettelin H."/>
            <person name="Glass J.I."/>
            <person name="Rusch D."/>
            <person name="Podicherti R."/>
            <person name="Tsui H.-C.T."/>
            <person name="Winkler M.E."/>
        </authorList>
    </citation>
    <scope>NUCLEOTIDE SEQUENCE</scope>
</reference>
<gene>
    <name evidence="1" type="ORF">METZ01_LOCUS323557</name>
</gene>
<organism evidence="1">
    <name type="scientific">marine metagenome</name>
    <dbReference type="NCBI Taxonomy" id="408172"/>
    <lineage>
        <taxon>unclassified sequences</taxon>
        <taxon>metagenomes</taxon>
        <taxon>ecological metagenomes</taxon>
    </lineage>
</organism>
<accession>A0A382PBD6</accession>
<name>A0A382PBD6_9ZZZZ</name>
<dbReference type="AlphaFoldDB" id="A0A382PBD6"/>
<proteinExistence type="predicted"/>
<dbReference type="PROSITE" id="PS51257">
    <property type="entry name" value="PROKAR_LIPOPROTEIN"/>
    <property type="match status" value="1"/>
</dbReference>